<feature type="region of interest" description="Disordered" evidence="14">
    <location>
        <begin position="1"/>
        <end position="22"/>
    </location>
</feature>
<dbReference type="Proteomes" id="UP001219355">
    <property type="component" value="Chromosome 3"/>
</dbReference>
<dbReference type="CDD" id="cd03586">
    <property type="entry name" value="PolY_Pol_IV_kappa"/>
    <property type="match status" value="1"/>
</dbReference>
<dbReference type="Gene3D" id="3.40.1170.60">
    <property type="match status" value="1"/>
</dbReference>
<gene>
    <name evidence="16" type="ORF">PRK78_005095</name>
</gene>
<evidence type="ECO:0000256" key="3">
    <source>
        <dbReference type="ARBA" id="ARBA00016178"/>
    </source>
</evidence>
<dbReference type="Gene3D" id="1.10.150.20">
    <property type="entry name" value="5' to 3' exonuclease, C-terminal subdomain"/>
    <property type="match status" value="1"/>
</dbReference>
<dbReference type="FunFam" id="3.30.1490.100:FF:000004">
    <property type="entry name" value="DNA polymerase IV"/>
    <property type="match status" value="1"/>
</dbReference>
<feature type="region of interest" description="Disordered" evidence="14">
    <location>
        <begin position="679"/>
        <end position="813"/>
    </location>
</feature>
<evidence type="ECO:0000256" key="5">
    <source>
        <dbReference type="ARBA" id="ARBA00022695"/>
    </source>
</evidence>
<keyword evidence="9" id="KW-0460">Magnesium</keyword>
<dbReference type="GO" id="GO:0006260">
    <property type="term" value="P:DNA replication"/>
    <property type="evidence" value="ECO:0007669"/>
    <property type="project" value="UniProtKB-KW"/>
</dbReference>
<evidence type="ECO:0000256" key="8">
    <source>
        <dbReference type="ARBA" id="ARBA00022763"/>
    </source>
</evidence>
<dbReference type="GO" id="GO:0005634">
    <property type="term" value="C:nucleus"/>
    <property type="evidence" value="ECO:0007669"/>
    <property type="project" value="TreeGrafter"/>
</dbReference>
<dbReference type="PANTHER" id="PTHR11076:SF33">
    <property type="entry name" value="DNA POLYMERASE KAPPA"/>
    <property type="match status" value="1"/>
</dbReference>
<feature type="compositionally biased region" description="Polar residues" evidence="14">
    <location>
        <begin position="599"/>
        <end position="622"/>
    </location>
</feature>
<keyword evidence="6" id="KW-0235">DNA replication</keyword>
<keyword evidence="7" id="KW-0479">Metal-binding</keyword>
<evidence type="ECO:0000256" key="13">
    <source>
        <dbReference type="SAM" id="Coils"/>
    </source>
</evidence>
<sequence>MGALEKGHPPTADTPQQPEAEINESDETLKYHLLGPSLTKAGQETVDQQKVSEVIYEASKGSKFFNHEKVRDQALTEKIQRILAQKEKLERQDLSAYVRRADEYIAELELGRDLSQCIVHLDCDAFFAAVEELDRPELRHVPMAVGRGVLTTCNYVARKYGCRSGMASFVAKKLCPQLICLPQNYEKYTAKAKEIRAIIANYDPRFESASIDEAYLNITDYCMANNMEPHDAVQKLRNEISAETKVTVSAGIAANAKIAKIASNWNKPNGQFYIPSERTAIMNFMAKIPVRKVNGVGRVFERELDAIGIKTCRDIYPLRGMLFPLFGHKAFQFLMQCYLGLGRTNIAPAEERQRKSVGTESTFRDLEGLANLQAKLKSTATELEKDLRKTECKGRTLVLKVKLHTFEVISRQAVTPKPVYLADDLYNYALPLLTKINKETPNLKIRLMGLRCTNLISTKKPDVNFFDVKGTSSHGSSTAELNAASRGAVALTEEEFETAAFEERADEIETLERLSQELESSRQEKAELKACAVSETWMCPVCSYPQPADDKAFNQHVDFCLSKNMIKEAVNGTLVDNASPPVTKRKTAPGDPPERESQSRNVIQQDQLYPRLSLSSSKTTMRSLDKQHNPTNKPFTPSMSAAFKKTTKAPLTPKVAGYQSSHLNRKLNRADSPVAGLSHTAEKLSRTNTTVNANITPRSGSRSSRRDVVSSSPSGTPSSTQPCSRLPHPPERHPAESNLSPRDNNGLPTRSSRPASVVNGAVHNVSLSRPDSSCSNTRGNPMFFHADDARSPSSSYDADMKQCHGPAQSNNQPFIYANGVADESRNLSDISRKSGSANNKRQKPGHSAILPRSPVVSPRLQNIQPTSSPRELAFTTRDSNRANVQSVHPQESIGPQTRLSPTLRDIRRQCSHGKSPSVDGSYCFRQARPPLVSPPSLPALLAGDRSSSSSPNHSPLPSSNRSSTTGDILQPFPRIGSPSKEDANPNSQRLNELATNARTERKVLDLEISNSSLLAINRALEREMKKQNAELRRYRRLSRTGRLSVTSSHRSVSGGGLSIVSETDGAISEESFHYIPSDSDDNASSWDEEAASPSESAESEHHHCPRDEKYVLDDLAKHQQLLIDSQKLNQSIRRCLGWTESLIMEGKKALEYQVRVSEIEIGGRVLARDDAGGDWEGSRGLLSPTTEIPKFLDEHSITDHAVLAEFALSDGDDNNEQTH</sequence>
<dbReference type="AlphaFoldDB" id="A0AAF0DL35"/>
<dbReference type="GO" id="GO:0042276">
    <property type="term" value="P:error-prone translesion synthesis"/>
    <property type="evidence" value="ECO:0007669"/>
    <property type="project" value="TreeGrafter"/>
</dbReference>
<dbReference type="Pfam" id="PF11799">
    <property type="entry name" value="IMS_C"/>
    <property type="match status" value="1"/>
</dbReference>
<dbReference type="InterPro" id="IPR024728">
    <property type="entry name" value="PolY_HhH_motif"/>
</dbReference>
<feature type="compositionally biased region" description="Acidic residues" evidence="14">
    <location>
        <begin position="1078"/>
        <end position="1090"/>
    </location>
</feature>
<keyword evidence="17" id="KW-1185">Reference proteome</keyword>
<feature type="region of interest" description="Disordered" evidence="14">
    <location>
        <begin position="829"/>
        <end position="902"/>
    </location>
</feature>
<accession>A0AAF0DL35</accession>
<name>A0AAF0DL35_9EURO</name>
<dbReference type="FunFam" id="3.40.1170.60:FF:000012">
    <property type="entry name" value="Putative DNA-directed polymerase kappa"/>
    <property type="match status" value="1"/>
</dbReference>
<dbReference type="EC" id="2.7.7.7" evidence="2"/>
<dbReference type="FunFam" id="1.10.150.810:FF:000003">
    <property type="entry name" value="DNA polymerase kappa subunit"/>
    <property type="match status" value="1"/>
</dbReference>
<feature type="compositionally biased region" description="Polar residues" evidence="14">
    <location>
        <begin position="765"/>
        <end position="779"/>
    </location>
</feature>
<dbReference type="PANTHER" id="PTHR11076">
    <property type="entry name" value="DNA REPAIR POLYMERASE UMUC / TRANSFERASE FAMILY MEMBER"/>
    <property type="match status" value="1"/>
</dbReference>
<protein>
    <recommendedName>
        <fullName evidence="3">DNA polymerase kappa</fullName>
        <ecNumber evidence="2">2.7.7.7</ecNumber>
    </recommendedName>
</protein>
<dbReference type="InterPro" id="IPR017961">
    <property type="entry name" value="DNA_pol_Y-fam_little_finger"/>
</dbReference>
<feature type="coiled-coil region" evidence="13">
    <location>
        <begin position="366"/>
        <end position="393"/>
    </location>
</feature>
<evidence type="ECO:0000256" key="14">
    <source>
        <dbReference type="SAM" id="MobiDB-lite"/>
    </source>
</evidence>
<evidence type="ECO:0000256" key="11">
    <source>
        <dbReference type="ARBA" id="ARBA00023204"/>
    </source>
</evidence>
<feature type="region of interest" description="Disordered" evidence="14">
    <location>
        <begin position="1073"/>
        <end position="1104"/>
    </location>
</feature>
<reference evidence="16" key="1">
    <citation type="submission" date="2023-03" db="EMBL/GenBank/DDBJ databases">
        <title>Emydomyces testavorans Genome Sequence.</title>
        <authorList>
            <person name="Hoyer L."/>
        </authorList>
    </citation>
    <scope>NUCLEOTIDE SEQUENCE</scope>
    <source>
        <strain evidence="16">16-2883</strain>
    </source>
</reference>
<evidence type="ECO:0000256" key="2">
    <source>
        <dbReference type="ARBA" id="ARBA00012417"/>
    </source>
</evidence>
<feature type="compositionally biased region" description="Polar residues" evidence="14">
    <location>
        <begin position="737"/>
        <end position="754"/>
    </location>
</feature>
<keyword evidence="11" id="KW-0234">DNA repair</keyword>
<feature type="compositionally biased region" description="Polar residues" evidence="14">
    <location>
        <begin position="859"/>
        <end position="869"/>
    </location>
</feature>
<dbReference type="SUPFAM" id="SSF56672">
    <property type="entry name" value="DNA/RNA polymerases"/>
    <property type="match status" value="1"/>
</dbReference>
<evidence type="ECO:0000313" key="16">
    <source>
        <dbReference type="EMBL" id="WEW59617.1"/>
    </source>
</evidence>
<feature type="compositionally biased region" description="Low complexity" evidence="14">
    <location>
        <begin position="709"/>
        <end position="724"/>
    </location>
</feature>
<evidence type="ECO:0000256" key="12">
    <source>
        <dbReference type="ARBA" id="ARBA00049244"/>
    </source>
</evidence>
<dbReference type="Gene3D" id="3.30.1490.100">
    <property type="entry name" value="DNA polymerase, Y-family, little finger domain"/>
    <property type="match status" value="1"/>
</dbReference>
<dbReference type="InterPro" id="IPR022880">
    <property type="entry name" value="DNApol_IV"/>
</dbReference>
<dbReference type="InterPro" id="IPR050116">
    <property type="entry name" value="DNA_polymerase-Y"/>
</dbReference>
<evidence type="ECO:0000256" key="6">
    <source>
        <dbReference type="ARBA" id="ARBA00022705"/>
    </source>
</evidence>
<dbReference type="GO" id="GO:0003887">
    <property type="term" value="F:DNA-directed DNA polymerase activity"/>
    <property type="evidence" value="ECO:0007669"/>
    <property type="project" value="UniProtKB-KW"/>
</dbReference>
<comment type="similarity">
    <text evidence="1">Belongs to the DNA polymerase type-Y family.</text>
</comment>
<evidence type="ECO:0000313" key="17">
    <source>
        <dbReference type="Proteomes" id="UP001219355"/>
    </source>
</evidence>
<keyword evidence="4 16" id="KW-0808">Transferase</keyword>
<dbReference type="GO" id="GO:0003684">
    <property type="term" value="F:damaged DNA binding"/>
    <property type="evidence" value="ECO:0007669"/>
    <property type="project" value="InterPro"/>
</dbReference>
<feature type="coiled-coil region" evidence="13">
    <location>
        <begin position="1010"/>
        <end position="1037"/>
    </location>
</feature>
<dbReference type="Gene3D" id="3.30.70.270">
    <property type="match status" value="1"/>
</dbReference>
<feature type="region of interest" description="Disordered" evidence="14">
    <location>
        <begin position="934"/>
        <end position="990"/>
    </location>
</feature>
<dbReference type="Gene3D" id="3.30.160.60">
    <property type="entry name" value="Classic Zinc Finger"/>
    <property type="match status" value="1"/>
</dbReference>
<feature type="compositionally biased region" description="Polar residues" evidence="14">
    <location>
        <begin position="629"/>
        <end position="638"/>
    </location>
</feature>
<evidence type="ECO:0000259" key="15">
    <source>
        <dbReference type="PROSITE" id="PS50173"/>
    </source>
</evidence>
<feature type="domain" description="UmuC" evidence="15">
    <location>
        <begin position="118"/>
        <end position="297"/>
    </location>
</feature>
<dbReference type="GO" id="GO:0046872">
    <property type="term" value="F:metal ion binding"/>
    <property type="evidence" value="ECO:0007669"/>
    <property type="project" value="UniProtKB-KW"/>
</dbReference>
<organism evidence="16 17">
    <name type="scientific">Emydomyces testavorans</name>
    <dbReference type="NCBI Taxonomy" id="2070801"/>
    <lineage>
        <taxon>Eukaryota</taxon>
        <taxon>Fungi</taxon>
        <taxon>Dikarya</taxon>
        <taxon>Ascomycota</taxon>
        <taxon>Pezizomycotina</taxon>
        <taxon>Eurotiomycetes</taxon>
        <taxon>Eurotiomycetidae</taxon>
        <taxon>Onygenales</taxon>
        <taxon>Nannizziopsiaceae</taxon>
        <taxon>Emydomyces</taxon>
    </lineage>
</organism>
<dbReference type="EMBL" id="CP120629">
    <property type="protein sequence ID" value="WEW59617.1"/>
    <property type="molecule type" value="Genomic_DNA"/>
</dbReference>
<dbReference type="Pfam" id="PF11798">
    <property type="entry name" value="IMS_HHH"/>
    <property type="match status" value="1"/>
</dbReference>
<dbReference type="Pfam" id="PF00817">
    <property type="entry name" value="IMS"/>
    <property type="match status" value="1"/>
</dbReference>
<dbReference type="GO" id="GO:0070987">
    <property type="term" value="P:error-free translesion synthesis"/>
    <property type="evidence" value="ECO:0007669"/>
    <property type="project" value="UniProtKB-ARBA"/>
</dbReference>
<evidence type="ECO:0000256" key="9">
    <source>
        <dbReference type="ARBA" id="ARBA00022842"/>
    </source>
</evidence>
<feature type="compositionally biased region" description="Polar residues" evidence="14">
    <location>
        <begin position="686"/>
        <end position="696"/>
    </location>
</feature>
<keyword evidence="10" id="KW-0239">DNA-directed DNA polymerase</keyword>
<keyword evidence="8" id="KW-0227">DNA damage</keyword>
<evidence type="ECO:0000256" key="10">
    <source>
        <dbReference type="ARBA" id="ARBA00022932"/>
    </source>
</evidence>
<dbReference type="InterPro" id="IPR036775">
    <property type="entry name" value="DNA_pol_Y-fam_lit_finger_sf"/>
</dbReference>
<feature type="coiled-coil region" evidence="13">
    <location>
        <begin position="501"/>
        <end position="531"/>
    </location>
</feature>
<dbReference type="SUPFAM" id="SSF100879">
    <property type="entry name" value="Lesion bypass DNA polymerase (Y-family), little finger domain"/>
    <property type="match status" value="1"/>
</dbReference>
<feature type="compositionally biased region" description="Low complexity" evidence="14">
    <location>
        <begin position="938"/>
        <end position="963"/>
    </location>
</feature>
<dbReference type="InterPro" id="IPR001126">
    <property type="entry name" value="UmuC"/>
</dbReference>
<dbReference type="InterPro" id="IPR043128">
    <property type="entry name" value="Rev_trsase/Diguanyl_cyclase"/>
</dbReference>
<keyword evidence="13" id="KW-0175">Coiled coil</keyword>
<dbReference type="PROSITE" id="PS50173">
    <property type="entry name" value="UMUC"/>
    <property type="match status" value="1"/>
</dbReference>
<dbReference type="GO" id="GO:0006281">
    <property type="term" value="P:DNA repair"/>
    <property type="evidence" value="ECO:0007669"/>
    <property type="project" value="UniProtKB-KW"/>
</dbReference>
<comment type="catalytic activity">
    <reaction evidence="12">
        <text>DNA(n) + a 2'-deoxyribonucleoside 5'-triphosphate = DNA(n+1) + diphosphate</text>
        <dbReference type="Rhea" id="RHEA:22508"/>
        <dbReference type="Rhea" id="RHEA-COMP:17339"/>
        <dbReference type="Rhea" id="RHEA-COMP:17340"/>
        <dbReference type="ChEBI" id="CHEBI:33019"/>
        <dbReference type="ChEBI" id="CHEBI:61560"/>
        <dbReference type="ChEBI" id="CHEBI:173112"/>
        <dbReference type="EC" id="2.7.7.7"/>
    </reaction>
</comment>
<dbReference type="FunFam" id="3.30.70.270:FF:000014">
    <property type="entry name" value="DNA polymerase kappa subunit"/>
    <property type="match status" value="1"/>
</dbReference>
<evidence type="ECO:0000256" key="1">
    <source>
        <dbReference type="ARBA" id="ARBA00010945"/>
    </source>
</evidence>
<dbReference type="InterPro" id="IPR043502">
    <property type="entry name" value="DNA/RNA_pol_sf"/>
</dbReference>
<evidence type="ECO:0000256" key="4">
    <source>
        <dbReference type="ARBA" id="ARBA00022679"/>
    </source>
</evidence>
<proteinExistence type="inferred from homology"/>
<feature type="compositionally biased region" description="Polar residues" evidence="14">
    <location>
        <begin position="881"/>
        <end position="900"/>
    </location>
</feature>
<dbReference type="NCBIfam" id="NF002677">
    <property type="entry name" value="PRK02406.1"/>
    <property type="match status" value="1"/>
</dbReference>
<feature type="region of interest" description="Disordered" evidence="14">
    <location>
        <begin position="572"/>
        <end position="638"/>
    </location>
</feature>
<evidence type="ECO:0000256" key="7">
    <source>
        <dbReference type="ARBA" id="ARBA00022723"/>
    </source>
</evidence>
<dbReference type="Gene3D" id="1.10.150.810">
    <property type="match status" value="1"/>
</dbReference>
<keyword evidence="5 16" id="KW-0548">Nucleotidyltransferase</keyword>